<evidence type="ECO:0000256" key="2">
    <source>
        <dbReference type="ARBA" id="ARBA00012815"/>
    </source>
</evidence>
<dbReference type="CDD" id="cd00859">
    <property type="entry name" value="HisRS_anticodon"/>
    <property type="match status" value="1"/>
</dbReference>
<dbReference type="EMBL" id="VBPB01000085">
    <property type="protein sequence ID" value="TMQ73015.1"/>
    <property type="molecule type" value="Genomic_DNA"/>
</dbReference>
<feature type="domain" description="Aminoacyl-transfer RNA synthetases class-II family profile" evidence="11">
    <location>
        <begin position="6"/>
        <end position="221"/>
    </location>
</feature>
<dbReference type="GO" id="GO:0006427">
    <property type="term" value="P:histidyl-tRNA aminoacylation"/>
    <property type="evidence" value="ECO:0007669"/>
    <property type="project" value="TreeGrafter"/>
</dbReference>
<dbReference type="PIRSF" id="PIRSF001549">
    <property type="entry name" value="His-tRNA_synth"/>
    <property type="match status" value="1"/>
</dbReference>
<dbReference type="InterPro" id="IPR006195">
    <property type="entry name" value="aa-tRNA-synth_II"/>
</dbReference>
<proteinExistence type="inferred from homology"/>
<evidence type="ECO:0000256" key="8">
    <source>
        <dbReference type="ARBA" id="ARBA00030619"/>
    </source>
</evidence>
<dbReference type="PANTHER" id="PTHR43707:SF1">
    <property type="entry name" value="HISTIDINE--TRNA LIGASE, MITOCHONDRIAL-RELATED"/>
    <property type="match status" value="1"/>
</dbReference>
<evidence type="ECO:0000256" key="6">
    <source>
        <dbReference type="ARBA" id="ARBA00022917"/>
    </source>
</evidence>
<keyword evidence="7" id="KW-0030">Aminoacyl-tRNA synthetase</keyword>
<dbReference type="Gene3D" id="3.40.50.800">
    <property type="entry name" value="Anticodon-binding domain"/>
    <property type="match status" value="1"/>
</dbReference>
<dbReference type="InterPro" id="IPR004154">
    <property type="entry name" value="Anticodon-bd"/>
</dbReference>
<protein>
    <recommendedName>
        <fullName evidence="2">histidine--tRNA ligase</fullName>
        <ecNumber evidence="2">6.1.1.21</ecNumber>
    </recommendedName>
    <alternativeName>
        <fullName evidence="8">Histidyl-tRNA synthetase</fullName>
    </alternativeName>
</protein>
<feature type="binding site" evidence="10">
    <location>
        <position position="137"/>
    </location>
    <ligand>
        <name>L-histidine</name>
        <dbReference type="ChEBI" id="CHEBI:57595"/>
    </ligand>
</feature>
<reference evidence="12 13" key="1">
    <citation type="journal article" date="2019" name="Nat. Microbiol.">
        <title>Mediterranean grassland soil C-N compound turnover is dependent on rainfall and depth, and is mediated by genomically divergent microorganisms.</title>
        <authorList>
            <person name="Diamond S."/>
            <person name="Andeer P.F."/>
            <person name="Li Z."/>
            <person name="Crits-Christoph A."/>
            <person name="Burstein D."/>
            <person name="Anantharaman K."/>
            <person name="Lane K.R."/>
            <person name="Thomas B.C."/>
            <person name="Pan C."/>
            <person name="Northen T.R."/>
            <person name="Banfield J.F."/>
        </authorList>
    </citation>
    <scope>NUCLEOTIDE SEQUENCE [LARGE SCALE GENOMIC DNA]</scope>
    <source>
        <strain evidence="12">WS_11</strain>
    </source>
</reference>
<dbReference type="Proteomes" id="UP000319771">
    <property type="component" value="Unassembled WGS sequence"/>
</dbReference>
<evidence type="ECO:0000256" key="1">
    <source>
        <dbReference type="ARBA" id="ARBA00008226"/>
    </source>
</evidence>
<feature type="binding site" evidence="10">
    <location>
        <position position="33"/>
    </location>
    <ligand>
        <name>L-histidine</name>
        <dbReference type="ChEBI" id="CHEBI:57595"/>
    </ligand>
</feature>
<evidence type="ECO:0000313" key="12">
    <source>
        <dbReference type="EMBL" id="TMQ73015.1"/>
    </source>
</evidence>
<comment type="catalytic activity">
    <reaction evidence="9">
        <text>tRNA(His) + L-histidine + ATP = L-histidyl-tRNA(His) + AMP + diphosphate + H(+)</text>
        <dbReference type="Rhea" id="RHEA:17313"/>
        <dbReference type="Rhea" id="RHEA-COMP:9665"/>
        <dbReference type="Rhea" id="RHEA-COMP:9689"/>
        <dbReference type="ChEBI" id="CHEBI:15378"/>
        <dbReference type="ChEBI" id="CHEBI:30616"/>
        <dbReference type="ChEBI" id="CHEBI:33019"/>
        <dbReference type="ChEBI" id="CHEBI:57595"/>
        <dbReference type="ChEBI" id="CHEBI:78442"/>
        <dbReference type="ChEBI" id="CHEBI:78527"/>
        <dbReference type="ChEBI" id="CHEBI:456215"/>
        <dbReference type="EC" id="6.1.1.21"/>
    </reaction>
</comment>
<evidence type="ECO:0000313" key="13">
    <source>
        <dbReference type="Proteomes" id="UP000319771"/>
    </source>
</evidence>
<dbReference type="GO" id="GO:0005737">
    <property type="term" value="C:cytoplasm"/>
    <property type="evidence" value="ECO:0007669"/>
    <property type="project" value="InterPro"/>
</dbReference>
<organism evidence="12 13">
    <name type="scientific">Eiseniibacteriota bacterium</name>
    <dbReference type="NCBI Taxonomy" id="2212470"/>
    <lineage>
        <taxon>Bacteria</taxon>
        <taxon>Candidatus Eiseniibacteriota</taxon>
    </lineage>
</organism>
<dbReference type="Pfam" id="PF13393">
    <property type="entry name" value="tRNA-synt_His"/>
    <property type="match status" value="2"/>
</dbReference>
<gene>
    <name evidence="12" type="ORF">E6K81_05920</name>
</gene>
<dbReference type="InterPro" id="IPR004516">
    <property type="entry name" value="HisRS/HisZ"/>
</dbReference>
<evidence type="ECO:0000256" key="9">
    <source>
        <dbReference type="ARBA" id="ARBA00047639"/>
    </source>
</evidence>
<dbReference type="Gene3D" id="3.30.930.10">
    <property type="entry name" value="Bira Bifunctional Protein, Domain 2"/>
    <property type="match status" value="2"/>
</dbReference>
<comment type="caution">
    <text evidence="12">The sequence shown here is derived from an EMBL/GenBank/DDBJ whole genome shotgun (WGS) entry which is preliminary data.</text>
</comment>
<dbReference type="GO" id="GO:0004821">
    <property type="term" value="F:histidine-tRNA ligase activity"/>
    <property type="evidence" value="ECO:0007669"/>
    <property type="project" value="UniProtKB-EC"/>
</dbReference>
<dbReference type="InterPro" id="IPR033656">
    <property type="entry name" value="HisRS_anticodon"/>
</dbReference>
<dbReference type="InterPro" id="IPR041715">
    <property type="entry name" value="HisRS-like_core"/>
</dbReference>
<dbReference type="PROSITE" id="PS50862">
    <property type="entry name" value="AA_TRNA_LIGASE_II"/>
    <property type="match status" value="1"/>
</dbReference>
<feature type="binding site" evidence="10">
    <location>
        <begin position="141"/>
        <end position="142"/>
    </location>
    <ligand>
        <name>L-histidine</name>
        <dbReference type="ChEBI" id="CHEBI:57595"/>
    </ligand>
</feature>
<dbReference type="EC" id="6.1.1.21" evidence="2"/>
<evidence type="ECO:0000259" key="11">
    <source>
        <dbReference type="PROSITE" id="PS50862"/>
    </source>
</evidence>
<evidence type="ECO:0000256" key="10">
    <source>
        <dbReference type="PIRSR" id="PIRSR001549-1"/>
    </source>
</evidence>
<comment type="similarity">
    <text evidence="1">Belongs to the class-II aminoacyl-tRNA synthetase family.</text>
</comment>
<dbReference type="PANTHER" id="PTHR43707">
    <property type="entry name" value="HISTIDYL-TRNA SYNTHETASE"/>
    <property type="match status" value="1"/>
</dbReference>
<keyword evidence="6" id="KW-0648">Protein biosynthesis</keyword>
<accession>A0A538UAU6</accession>
<feature type="non-terminal residue" evidence="12">
    <location>
        <position position="1"/>
    </location>
</feature>
<dbReference type="SUPFAM" id="SSF52954">
    <property type="entry name" value="Class II aaRS ABD-related"/>
    <property type="match status" value="1"/>
</dbReference>
<feature type="binding site" evidence="10">
    <location>
        <position position="29"/>
    </location>
    <ligand>
        <name>L-histidine</name>
        <dbReference type="ChEBI" id="CHEBI:57595"/>
    </ligand>
</feature>
<evidence type="ECO:0000256" key="7">
    <source>
        <dbReference type="ARBA" id="ARBA00023146"/>
    </source>
</evidence>
<dbReference type="InterPro" id="IPR036621">
    <property type="entry name" value="Anticodon-bd_dom_sf"/>
</dbReference>
<sequence length="306" mass="33730">QGRIHRLWYLGPMFRYGRPQKGRYRQFWQVGAELIGTPAPGADVEIIALFMDLFEAWGFRDLTVAINSLGTPETRARYAERLREWLAPARETLSPGLGPMPRLVDRLDDESRVHFDAVRAGLDALRIPHQLDHGLVRGLDYYTRTAFEVHDRSLGAQSALGGGGRYDGLIEALGGPSTPGIGFSIGLDRVMLMVEERGLAPAPTAAGVYLVAMEGTRMVTPMLARALRQVYTVDYDLEGRGVNAQMKAADKSGARAMVLLGDEEWQRGQVVLKDLRSGDQQTVTLEDIVTALDRLLLDGTEGTEIP</sequence>
<dbReference type="SUPFAM" id="SSF55681">
    <property type="entry name" value="Class II aaRS and biotin synthetases"/>
    <property type="match status" value="1"/>
</dbReference>
<evidence type="ECO:0000256" key="3">
    <source>
        <dbReference type="ARBA" id="ARBA00022598"/>
    </source>
</evidence>
<evidence type="ECO:0000256" key="5">
    <source>
        <dbReference type="ARBA" id="ARBA00022840"/>
    </source>
</evidence>
<keyword evidence="5" id="KW-0067">ATP-binding</keyword>
<dbReference type="Pfam" id="PF03129">
    <property type="entry name" value="HGTP_anticodon"/>
    <property type="match status" value="1"/>
</dbReference>
<dbReference type="CDD" id="cd00773">
    <property type="entry name" value="HisRS-like_core"/>
    <property type="match status" value="1"/>
</dbReference>
<dbReference type="GO" id="GO:0005524">
    <property type="term" value="F:ATP binding"/>
    <property type="evidence" value="ECO:0007669"/>
    <property type="project" value="UniProtKB-KW"/>
</dbReference>
<name>A0A538UAU6_UNCEI</name>
<dbReference type="InterPro" id="IPR045864">
    <property type="entry name" value="aa-tRNA-synth_II/BPL/LPL"/>
</dbReference>
<feature type="binding site" evidence="10">
    <location>
        <position position="15"/>
    </location>
    <ligand>
        <name>L-histidine</name>
        <dbReference type="ChEBI" id="CHEBI:57595"/>
    </ligand>
</feature>
<keyword evidence="4" id="KW-0547">Nucleotide-binding</keyword>
<keyword evidence="3 12" id="KW-0436">Ligase</keyword>
<evidence type="ECO:0000256" key="4">
    <source>
        <dbReference type="ARBA" id="ARBA00022741"/>
    </source>
</evidence>
<dbReference type="AlphaFoldDB" id="A0A538UAU6"/>